<dbReference type="Proteomes" id="UP000007013">
    <property type="component" value="Chromosome"/>
</dbReference>
<dbReference type="HOGENOM" id="CLU_745642_0_0_0"/>
<reference evidence="1 2" key="1">
    <citation type="journal article" date="2011" name="J. Bacteriol.">
        <title>Genome sequence of the verrucomicrobium Opitutus terrae PB90-1, an abundant inhabitant of rice paddy soil ecosystems.</title>
        <authorList>
            <person name="van Passel M.W."/>
            <person name="Kant R."/>
            <person name="Palva A."/>
            <person name="Copeland A."/>
            <person name="Lucas S."/>
            <person name="Lapidus A."/>
            <person name="Glavina del Rio T."/>
            <person name="Pitluck S."/>
            <person name="Goltsman E."/>
            <person name="Clum A."/>
            <person name="Sun H."/>
            <person name="Schmutz J."/>
            <person name="Larimer F.W."/>
            <person name="Land M.L."/>
            <person name="Hauser L."/>
            <person name="Kyrpides N."/>
            <person name="Mikhailova N."/>
            <person name="Richardson P.P."/>
            <person name="Janssen P.H."/>
            <person name="de Vos W.M."/>
            <person name="Smidt H."/>
        </authorList>
    </citation>
    <scope>NUCLEOTIDE SEQUENCE [LARGE SCALE GENOMIC DNA]</scope>
    <source>
        <strain evidence="2">DSM 11246 / JCM 15787 / PB90-1</strain>
    </source>
</reference>
<accession>B1ZT77</accession>
<evidence type="ECO:0008006" key="3">
    <source>
        <dbReference type="Google" id="ProtNLM"/>
    </source>
</evidence>
<dbReference type="STRING" id="452637.Oter_3252"/>
<keyword evidence="2" id="KW-1185">Reference proteome</keyword>
<dbReference type="eggNOG" id="ENOG5031K2B">
    <property type="taxonomic scope" value="Bacteria"/>
</dbReference>
<dbReference type="EMBL" id="CP001032">
    <property type="protein sequence ID" value="ACB76531.1"/>
    <property type="molecule type" value="Genomic_DNA"/>
</dbReference>
<dbReference type="OrthoDB" id="189146at2"/>
<evidence type="ECO:0000313" key="2">
    <source>
        <dbReference type="Proteomes" id="UP000007013"/>
    </source>
</evidence>
<dbReference type="KEGG" id="ote:Oter_3252"/>
<sequence length="388" mass="42478">MKLVFLCTSLAPGRDGVGDYVRQLAGACAQLGHVCLLVALHDRALPAATGLQQRAGEVRFSSALSWSRRAALLGSLLREFDPHWISWQIVPFGFHPKGLMPDGARALAAIARPWRNHVLLHELWVGLAEGERFQLRLLGALQRRKLLAFLTQLAPACMHTTNPTYQLALAHHGWPVAVLPLFGNMPVLPVEPSLATTELATVAAGKLPPGPRWTGVIFGTIHPQWKPEPTLAWLHRAAARAQRRLTLLAVGRIGVHGARMLEHLHATHPEVAVIDAGPQPSERVSHLLQAADFGIATHPWALIGKSGSAATMLEHGLPVLVPRDDWRLRWGELESPADPLLRRLRDLEPADFPAWLEQRRRPESRLPGIAAAFLEELDHALPGGALVA</sequence>
<name>B1ZT77_OPITP</name>
<proteinExistence type="predicted"/>
<protein>
    <recommendedName>
        <fullName evidence="3">Glycosyltransferase subfamily 4-like N-terminal domain-containing protein</fullName>
    </recommendedName>
</protein>
<dbReference type="RefSeq" id="WP_012376060.1">
    <property type="nucleotide sequence ID" value="NC_010571.1"/>
</dbReference>
<dbReference type="SUPFAM" id="SSF53756">
    <property type="entry name" value="UDP-Glycosyltransferase/glycogen phosphorylase"/>
    <property type="match status" value="1"/>
</dbReference>
<evidence type="ECO:0000313" key="1">
    <source>
        <dbReference type="EMBL" id="ACB76531.1"/>
    </source>
</evidence>
<dbReference type="AlphaFoldDB" id="B1ZT77"/>
<gene>
    <name evidence="1" type="ordered locus">Oter_3252</name>
</gene>
<organism evidence="1 2">
    <name type="scientific">Opitutus terrae (strain DSM 11246 / JCM 15787 / PB90-1)</name>
    <dbReference type="NCBI Taxonomy" id="452637"/>
    <lineage>
        <taxon>Bacteria</taxon>
        <taxon>Pseudomonadati</taxon>
        <taxon>Verrucomicrobiota</taxon>
        <taxon>Opitutia</taxon>
        <taxon>Opitutales</taxon>
        <taxon>Opitutaceae</taxon>
        <taxon>Opitutus</taxon>
    </lineage>
</organism>